<keyword evidence="5" id="KW-1185">Reference proteome</keyword>
<dbReference type="AlphaFoldDB" id="A0A7J0FAS4"/>
<comment type="caution">
    <text evidence="4">The sequence shown here is derived from an EMBL/GenBank/DDBJ whole genome shotgun (WGS) entry which is preliminary data.</text>
</comment>
<dbReference type="OrthoDB" id="74240at2759"/>
<evidence type="ECO:0000313" key="5">
    <source>
        <dbReference type="Proteomes" id="UP000585474"/>
    </source>
</evidence>
<dbReference type="PANTHER" id="PTHR13675:SF0">
    <property type="entry name" value="LYR MOTIF-CONTAINING PROTEIN 2"/>
    <property type="match status" value="1"/>
</dbReference>
<gene>
    <name evidence="4" type="ORF">Acr_11g0001140</name>
</gene>
<sequence length="67" mass="7763">MAASLMQFALIATETAELTQTIRQEMEINRNCSDRQRIRFLISEGREKLKGLDEMLDMQGMLLQQCL</sequence>
<dbReference type="GO" id="GO:0005739">
    <property type="term" value="C:mitochondrion"/>
    <property type="evidence" value="ECO:0007669"/>
    <property type="project" value="UniProtKB-SubCell"/>
</dbReference>
<evidence type="ECO:0000256" key="1">
    <source>
        <dbReference type="ARBA" id="ARBA00004173"/>
    </source>
</evidence>
<dbReference type="Pfam" id="PF05347">
    <property type="entry name" value="Complex1_LYR"/>
    <property type="match status" value="1"/>
</dbReference>
<dbReference type="InterPro" id="IPR008011">
    <property type="entry name" value="Complex1_LYR_dom"/>
</dbReference>
<feature type="domain" description="Complex 1 LYR protein" evidence="3">
    <location>
        <begin position="15"/>
        <end position="50"/>
    </location>
</feature>
<keyword evidence="2" id="KW-0496">Mitochondrion</keyword>
<evidence type="ECO:0000259" key="3">
    <source>
        <dbReference type="Pfam" id="PF05347"/>
    </source>
</evidence>
<reference evidence="4 5" key="1">
    <citation type="submission" date="2019-07" db="EMBL/GenBank/DDBJ databases">
        <title>De Novo Assembly of kiwifruit Actinidia rufa.</title>
        <authorList>
            <person name="Sugita-Konishi S."/>
            <person name="Sato K."/>
            <person name="Mori E."/>
            <person name="Abe Y."/>
            <person name="Kisaki G."/>
            <person name="Hamano K."/>
            <person name="Suezawa K."/>
            <person name="Otani M."/>
            <person name="Fukuda T."/>
            <person name="Manabe T."/>
            <person name="Gomi K."/>
            <person name="Tabuchi M."/>
            <person name="Akimitsu K."/>
            <person name="Kataoka I."/>
        </authorList>
    </citation>
    <scope>NUCLEOTIDE SEQUENCE [LARGE SCALE GENOMIC DNA]</scope>
    <source>
        <strain evidence="5">cv. Fuchu</strain>
    </source>
</reference>
<dbReference type="PANTHER" id="PTHR13675">
    <property type="entry name" value="LYR MOTIF-CONTAINING PROTEIN 2"/>
    <property type="match status" value="1"/>
</dbReference>
<proteinExistence type="predicted"/>
<protein>
    <submittedName>
        <fullName evidence="4">LYR family of Fe/S cluster biogenesis protein</fullName>
    </submittedName>
</protein>
<dbReference type="EMBL" id="BJWL01000011">
    <property type="protein sequence ID" value="GFY95808.1"/>
    <property type="molecule type" value="Genomic_DNA"/>
</dbReference>
<dbReference type="Proteomes" id="UP000585474">
    <property type="component" value="Unassembled WGS sequence"/>
</dbReference>
<name>A0A7J0FAS4_9ERIC</name>
<accession>A0A7J0FAS4</accession>
<evidence type="ECO:0000256" key="2">
    <source>
        <dbReference type="ARBA" id="ARBA00023128"/>
    </source>
</evidence>
<organism evidence="4 5">
    <name type="scientific">Actinidia rufa</name>
    <dbReference type="NCBI Taxonomy" id="165716"/>
    <lineage>
        <taxon>Eukaryota</taxon>
        <taxon>Viridiplantae</taxon>
        <taxon>Streptophyta</taxon>
        <taxon>Embryophyta</taxon>
        <taxon>Tracheophyta</taxon>
        <taxon>Spermatophyta</taxon>
        <taxon>Magnoliopsida</taxon>
        <taxon>eudicotyledons</taxon>
        <taxon>Gunneridae</taxon>
        <taxon>Pentapetalae</taxon>
        <taxon>asterids</taxon>
        <taxon>Ericales</taxon>
        <taxon>Actinidiaceae</taxon>
        <taxon>Actinidia</taxon>
    </lineage>
</organism>
<evidence type="ECO:0000313" key="4">
    <source>
        <dbReference type="EMBL" id="GFY95808.1"/>
    </source>
</evidence>
<comment type="subcellular location">
    <subcellularLocation>
        <location evidence="1">Mitochondrion</location>
    </subcellularLocation>
</comment>